<feature type="chain" id="PRO_5033053995" evidence="1">
    <location>
        <begin position="19"/>
        <end position="275"/>
    </location>
</feature>
<dbReference type="AlphaFoldDB" id="A0A834LQE7"/>
<dbReference type="GO" id="GO:0050660">
    <property type="term" value="F:flavin adenine dinucleotide binding"/>
    <property type="evidence" value="ECO:0007669"/>
    <property type="project" value="InterPro"/>
</dbReference>
<keyword evidence="3" id="KW-1185">Reference proteome</keyword>
<keyword evidence="1" id="KW-0732">Signal</keyword>
<organism evidence="2 3">
    <name type="scientific">Rhododendron simsii</name>
    <name type="common">Sims's rhododendron</name>
    <dbReference type="NCBI Taxonomy" id="118357"/>
    <lineage>
        <taxon>Eukaryota</taxon>
        <taxon>Viridiplantae</taxon>
        <taxon>Streptophyta</taxon>
        <taxon>Embryophyta</taxon>
        <taxon>Tracheophyta</taxon>
        <taxon>Spermatophyta</taxon>
        <taxon>Magnoliopsida</taxon>
        <taxon>eudicotyledons</taxon>
        <taxon>Gunneridae</taxon>
        <taxon>Pentapetalae</taxon>
        <taxon>asterids</taxon>
        <taxon>Ericales</taxon>
        <taxon>Ericaceae</taxon>
        <taxon>Ericoideae</taxon>
        <taxon>Rhodoreae</taxon>
        <taxon>Rhododendron</taxon>
    </lineage>
</organism>
<dbReference type="Gene3D" id="3.30.465.10">
    <property type="match status" value="2"/>
</dbReference>
<dbReference type="InterPro" id="IPR036318">
    <property type="entry name" value="FAD-bd_PCMH-like_sf"/>
</dbReference>
<name>A0A834LQE7_RHOSS</name>
<dbReference type="OrthoDB" id="407275at2759"/>
<dbReference type="Gene3D" id="3.40.462.20">
    <property type="match status" value="2"/>
</dbReference>
<evidence type="ECO:0000313" key="3">
    <source>
        <dbReference type="Proteomes" id="UP000626092"/>
    </source>
</evidence>
<reference evidence="2" key="1">
    <citation type="submission" date="2019-11" db="EMBL/GenBank/DDBJ databases">
        <authorList>
            <person name="Liu Y."/>
            <person name="Hou J."/>
            <person name="Li T.-Q."/>
            <person name="Guan C.-H."/>
            <person name="Wu X."/>
            <person name="Wu H.-Z."/>
            <person name="Ling F."/>
            <person name="Zhang R."/>
            <person name="Shi X.-G."/>
            <person name="Ren J.-P."/>
            <person name="Chen E.-F."/>
            <person name="Sun J.-M."/>
        </authorList>
    </citation>
    <scope>NUCLEOTIDE SEQUENCE</scope>
    <source>
        <strain evidence="2">Adult_tree_wgs_1</strain>
        <tissue evidence="2">Leaves</tissue>
    </source>
</reference>
<dbReference type="EMBL" id="WJXA01000003">
    <property type="protein sequence ID" value="KAF7148495.1"/>
    <property type="molecule type" value="Genomic_DNA"/>
</dbReference>
<dbReference type="PANTHER" id="PTHR32448">
    <property type="entry name" value="OS08G0158400 PROTEIN"/>
    <property type="match status" value="1"/>
</dbReference>
<gene>
    <name evidence="2" type="ORF">RHSIM_Rhsim03G0093300</name>
</gene>
<sequence>MVFGQVVSLLLGLGATSVEEGFGTMLRKYDLAADNIIDAYIVDVDGRILVRDKWARIRFGSSEVAVGGANFGVILSFTIKLVRVPTTVTSSIFQGNWKKMILNWDIDLGRNQGSKCHDYEGLSYTSQKPFVIIDLANLRKITINTVDESAWIEAGGTFGELNYQIAKKTTHLVSQPVISKNLEEGATKLVYNWQNVAHKLHKDLNLEKIREAEIKGLYLGGIKHLMPLINSSSPELDLKEQDCREMRWLESILYFDNGYSKNESTDHRLVSTTEG</sequence>
<proteinExistence type="predicted"/>
<accession>A0A834LQE7</accession>
<dbReference type="SUPFAM" id="SSF56176">
    <property type="entry name" value="FAD-binding/transporter-associated domain-like"/>
    <property type="match status" value="2"/>
</dbReference>
<evidence type="ECO:0000313" key="2">
    <source>
        <dbReference type="EMBL" id="KAF7148495.1"/>
    </source>
</evidence>
<comment type="caution">
    <text evidence="2">The sequence shown here is derived from an EMBL/GenBank/DDBJ whole genome shotgun (WGS) entry which is preliminary data.</text>
</comment>
<protein>
    <submittedName>
        <fullName evidence="2">Uncharacterized protein</fullName>
    </submittedName>
</protein>
<dbReference type="Proteomes" id="UP000626092">
    <property type="component" value="Unassembled WGS sequence"/>
</dbReference>
<dbReference type="InterPro" id="IPR016169">
    <property type="entry name" value="FAD-bd_PCMH_sub2"/>
</dbReference>
<evidence type="ECO:0000256" key="1">
    <source>
        <dbReference type="SAM" id="SignalP"/>
    </source>
</evidence>
<feature type="signal peptide" evidence="1">
    <location>
        <begin position="1"/>
        <end position="18"/>
    </location>
</feature>